<dbReference type="Proteomes" id="UP000266089">
    <property type="component" value="Unassembled WGS sequence"/>
</dbReference>
<dbReference type="SMART" id="SM00420">
    <property type="entry name" value="HTH_DEOR"/>
    <property type="match status" value="1"/>
</dbReference>
<dbReference type="Pfam" id="PF08220">
    <property type="entry name" value="HTH_DeoR"/>
    <property type="match status" value="1"/>
</dbReference>
<evidence type="ECO:0000256" key="2">
    <source>
        <dbReference type="ARBA" id="ARBA00023163"/>
    </source>
</evidence>
<dbReference type="EMBL" id="QWKX01000059">
    <property type="protein sequence ID" value="RIH75727.1"/>
    <property type="molecule type" value="Genomic_DNA"/>
</dbReference>
<dbReference type="InterPro" id="IPR037171">
    <property type="entry name" value="NagB/RpiA_transferase-like"/>
</dbReference>
<dbReference type="PROSITE" id="PS51000">
    <property type="entry name" value="HTH_DEOR_2"/>
    <property type="match status" value="1"/>
</dbReference>
<sequence>MPSLEATFRHQDILEMLRRDGRVKVRKLAQHFGVSTVTIRTDLEYLEQQGALRRTRGGAVPAETKRFELPLEETRQVHAREKENIGSYAASLVRDGETIIVDVGSTTTELAKALPPSLKNVVVITSALNIALLLESHPGLTVIVTGGTLRPLQHSLVNPYGTLLLREINADKAFIGCNGVHPDKGFTNTNLQEAEIKRAMIEAAREIIVLADHSKIMQIAAARIGPLEIANLLITDRKAKKEDIELLRQRGLEVAVARQP</sequence>
<dbReference type="Pfam" id="PF00455">
    <property type="entry name" value="DeoRC"/>
    <property type="match status" value="1"/>
</dbReference>
<dbReference type="PRINTS" id="PR00037">
    <property type="entry name" value="HTHLACR"/>
</dbReference>
<dbReference type="InterPro" id="IPR036388">
    <property type="entry name" value="WH-like_DNA-bd_sf"/>
</dbReference>
<dbReference type="InterPro" id="IPR036390">
    <property type="entry name" value="WH_DNA-bd_sf"/>
</dbReference>
<evidence type="ECO:0000313" key="5">
    <source>
        <dbReference type="Proteomes" id="UP000266089"/>
    </source>
</evidence>
<proteinExistence type="predicted"/>
<dbReference type="Gene3D" id="1.10.10.10">
    <property type="entry name" value="Winged helix-like DNA-binding domain superfamily/Winged helix DNA-binding domain"/>
    <property type="match status" value="1"/>
</dbReference>
<dbReference type="InterPro" id="IPR014036">
    <property type="entry name" value="DeoR-like_C"/>
</dbReference>
<keyword evidence="1" id="KW-0805">Transcription regulation</keyword>
<organism evidence="4 5">
    <name type="scientific">Meiothermus taiwanensis</name>
    <dbReference type="NCBI Taxonomy" id="172827"/>
    <lineage>
        <taxon>Bacteria</taxon>
        <taxon>Thermotogati</taxon>
        <taxon>Deinococcota</taxon>
        <taxon>Deinococci</taxon>
        <taxon>Thermales</taxon>
        <taxon>Thermaceae</taxon>
        <taxon>Meiothermus</taxon>
    </lineage>
</organism>
<comment type="caution">
    <text evidence="4">The sequence shown here is derived from an EMBL/GenBank/DDBJ whole genome shotgun (WGS) entry which is preliminary data.</text>
</comment>
<name>A0A399DUI3_9DEIN</name>
<evidence type="ECO:0000313" key="4">
    <source>
        <dbReference type="EMBL" id="RIH75727.1"/>
    </source>
</evidence>
<feature type="domain" description="HTH deoR-type" evidence="3">
    <location>
        <begin position="6"/>
        <end position="61"/>
    </location>
</feature>
<accession>A0A399DUI3</accession>
<reference evidence="4 5" key="1">
    <citation type="submission" date="2018-08" db="EMBL/GenBank/DDBJ databases">
        <title>Meiothermus cateniformans JCM 15151 genome sequencing project.</title>
        <authorList>
            <person name="Da Costa M.S."/>
            <person name="Albuquerque L."/>
            <person name="Raposo P."/>
            <person name="Froufe H.J.C."/>
            <person name="Barroso C.S."/>
            <person name="Egas C."/>
        </authorList>
    </citation>
    <scope>NUCLEOTIDE SEQUENCE [LARGE SCALE GENOMIC DNA]</scope>
    <source>
        <strain evidence="4 5">JCM 15151</strain>
    </source>
</reference>
<dbReference type="RefSeq" id="WP_027888651.1">
    <property type="nucleotide sequence ID" value="NZ_JBHSXZ010000062.1"/>
</dbReference>
<dbReference type="SUPFAM" id="SSF46785">
    <property type="entry name" value="Winged helix' DNA-binding domain"/>
    <property type="match status" value="1"/>
</dbReference>
<dbReference type="SUPFAM" id="SSF100950">
    <property type="entry name" value="NagB/RpiA/CoA transferase-like"/>
    <property type="match status" value="1"/>
</dbReference>
<evidence type="ECO:0000259" key="3">
    <source>
        <dbReference type="PROSITE" id="PS51000"/>
    </source>
</evidence>
<dbReference type="InterPro" id="IPR001034">
    <property type="entry name" value="DeoR_HTH"/>
</dbReference>
<dbReference type="AlphaFoldDB" id="A0A399DUI3"/>
<dbReference type="InterPro" id="IPR050313">
    <property type="entry name" value="Carb_Metab_HTH_regulators"/>
</dbReference>
<dbReference type="SMART" id="SM01134">
    <property type="entry name" value="DeoRC"/>
    <property type="match status" value="1"/>
</dbReference>
<keyword evidence="2" id="KW-0804">Transcription</keyword>
<dbReference type="OrthoDB" id="9797223at2"/>
<dbReference type="PANTHER" id="PTHR30363">
    <property type="entry name" value="HTH-TYPE TRANSCRIPTIONAL REGULATOR SRLR-RELATED"/>
    <property type="match status" value="1"/>
</dbReference>
<dbReference type="GO" id="GO:0003700">
    <property type="term" value="F:DNA-binding transcription factor activity"/>
    <property type="evidence" value="ECO:0007669"/>
    <property type="project" value="InterPro"/>
</dbReference>
<protein>
    <submittedName>
        <fullName evidence="4">HTH-type transcriptional repressor GlcR</fullName>
    </submittedName>
</protein>
<dbReference type="Gene3D" id="3.40.50.1360">
    <property type="match status" value="1"/>
</dbReference>
<evidence type="ECO:0000256" key="1">
    <source>
        <dbReference type="ARBA" id="ARBA00023015"/>
    </source>
</evidence>
<dbReference type="PANTHER" id="PTHR30363:SF44">
    <property type="entry name" value="AGA OPERON TRANSCRIPTIONAL REPRESSOR-RELATED"/>
    <property type="match status" value="1"/>
</dbReference>
<gene>
    <name evidence="4" type="primary">glcR</name>
    <name evidence="4" type="ORF">Mcate_02093</name>
</gene>